<proteinExistence type="predicted"/>
<evidence type="ECO:0000256" key="1">
    <source>
        <dbReference type="ARBA" id="ARBA00022737"/>
    </source>
</evidence>
<accession>A0A5N6UC47</accession>
<dbReference type="SUPFAM" id="SSF140860">
    <property type="entry name" value="Pseudo ankyrin repeat-like"/>
    <property type="match status" value="1"/>
</dbReference>
<organism evidence="4 5">
    <name type="scientific">Aspergillus tamarii</name>
    <dbReference type="NCBI Taxonomy" id="41984"/>
    <lineage>
        <taxon>Eukaryota</taxon>
        <taxon>Fungi</taxon>
        <taxon>Dikarya</taxon>
        <taxon>Ascomycota</taxon>
        <taxon>Pezizomycotina</taxon>
        <taxon>Eurotiomycetes</taxon>
        <taxon>Eurotiomycetidae</taxon>
        <taxon>Eurotiales</taxon>
        <taxon>Aspergillaceae</taxon>
        <taxon>Aspergillus</taxon>
        <taxon>Aspergillus subgen. Circumdati</taxon>
    </lineage>
</organism>
<dbReference type="Proteomes" id="UP000326950">
    <property type="component" value="Unassembled WGS sequence"/>
</dbReference>
<dbReference type="PANTHER" id="PTHR10039:SF16">
    <property type="entry name" value="GPI INOSITOL-DEACYLASE"/>
    <property type="match status" value="1"/>
</dbReference>
<feature type="domain" description="Nephrocystin 3-like N-terminal" evidence="3">
    <location>
        <begin position="387"/>
        <end position="555"/>
    </location>
</feature>
<keyword evidence="5" id="KW-1185">Reference proteome</keyword>
<dbReference type="PANTHER" id="PTHR10039">
    <property type="entry name" value="AMELOGENIN"/>
    <property type="match status" value="1"/>
</dbReference>
<dbReference type="Pfam" id="PF23397">
    <property type="entry name" value="DUF7104"/>
    <property type="match status" value="2"/>
</dbReference>
<evidence type="ECO:0000313" key="5">
    <source>
        <dbReference type="Proteomes" id="UP000326950"/>
    </source>
</evidence>
<dbReference type="Gene3D" id="3.40.50.300">
    <property type="entry name" value="P-loop containing nucleotide triphosphate hydrolases"/>
    <property type="match status" value="1"/>
</dbReference>
<evidence type="ECO:0000256" key="2">
    <source>
        <dbReference type="SAM" id="MobiDB-lite"/>
    </source>
</evidence>
<dbReference type="InterPro" id="IPR027417">
    <property type="entry name" value="P-loop_NTPase"/>
</dbReference>
<sequence length="1664" mass="190178">MLGKLREKLCCGYKEEGSDDTENFRPVNLPQKGKHRFESEHDGVDADVSPSDNQHSKETSLEKDGKFDDPELGPRALNELKNDCEQDSAETAKCPVSEATPADEKVIDRSDKSGTTDLWQRAFDELSEALRGRLRENEAISPENAIEEVINSTKVSFEAYQNGGLKFKKYDGKEVNVRDVARKILKSAIQCSDIIKGIAAFDPSNHASSAWGIVSLGLTMAKNSVDQKEAAFKSSEFLADILARYVILDGYCRTKKLPSSVGLDDAIAKVYKAILEYTAEVKKRQNARVLNRIGNSVFPLSDTELNNLLSTVHDQDQKVSNWSQINHYIYQSTKGDEILASIEKVHQDTEIIKAKVNLDQQHKILTWLSDIQYSYTQNDHQRVRTENTGDWLLSSDEYRKWKATPGKTLWLYGPTGCGKSILCSTVIQDLENDCSNDPSSIFSYWYFQFNRNETRNVKNMTRSIIRQLVPEEFPSLLVNLWKEHDRQNRDPDQDKFLTVLDDVINSHTGDHVFLIFDALDECPDNEAYERNLLFQVLKDLIDKHGKKIHLLATSRYEGNIRCHLEESLKIDLEDRMNDDIEAFVRDALDHGKLSRWKKVKGVNDQILAKLLDTKEPRRFRWADLQIKRLEKCKTKDQITESLETIPKTLEETYRRILQGIPEDEQEYARTVLTWLSFSLVPLKLETVAAVVGFPHPEDVVETCTTSLVTVSPSTGTIKLAHFSVKEFLVVSHPKHWYQLSTIGGHMDIANRALDYLFDRTELLTKTPGHGLQLLQYAAVHWDGHLSELTHYGAKFPDLDKKIYRLFEERIVYLNWRRVARDNFEPRSWYTDRDVVEPPIYLACKMGMQSVVERLLSQGANPCATFGTVYTVYRYDRSTFEAAARRGDLTIIKQLVGNIEISVKIASDIVRSIDLNRAPLEDFKAFLNILLSTEDLFDKPANGCILLKEDFVEAVAMNNDSGHQLMCLLLDRQDKLEIPINERILEAVVKNLGCGDEAMRILWERRQKDIQITEPLLLMIAHRSRFNPRIATLVIHYPKTTVPLNQNIITSFVRNAPVEVMELLLQVRGDEIQITEGLLVTAAGGWDNAAKLPLLWERKLDTIEITSIILQGIAFRRKGLECMEFLLEKCDQGYFLDHEILHRVAKSPFGLPLMRILLDKREAGLVVFDISEAILIAAASNPECPRQMMELVINNADSELLINEEILYSAVDNSREGESALKYLLELDQNLPVTEKVLLSAAAYGDYKVFELLFETFPDAPVTDRVFKAAGERSGLLLSLWLKRGCHVQDCQVIKSLLKQDILNLEKLVRLLDRGLLQFDDNLVDVVGPQKALVMAFHRRYAMEKLLDSRRHGVTVPEEVVLQALDEIRVDDKAFELLIDRLGPAVPVTEKILEKAFLKDQSRLVNLLLDEGRNWNLQKCWDTIWRSDECKLKCIMRGANALLNYGEFDISQALLEFIPRQYDFTDEDVDELANLCAERDISAPATEKLTEILFERGDAINIEGFINRLGSSVPMTENIWDALWQNDECSFKHKVILSNILLQYGEFDVSQILLEFVPPQYEDGFNDDEFYELVDLCTRRDISAPAIDMFSKILFDIGSAYTVKRFIKHKPTLRLTDDLLERAEKNRRADKKVLMPFLYSKRAADQNIKVDETKKEAEGGYPMSF</sequence>
<dbReference type="Pfam" id="PF24883">
    <property type="entry name" value="NPHP3_N"/>
    <property type="match status" value="1"/>
</dbReference>
<dbReference type="OrthoDB" id="1577640at2759"/>
<dbReference type="InterPro" id="IPR055530">
    <property type="entry name" value="DUF7104"/>
</dbReference>
<dbReference type="EMBL" id="ML738776">
    <property type="protein sequence ID" value="KAE8156149.1"/>
    <property type="molecule type" value="Genomic_DNA"/>
</dbReference>
<gene>
    <name evidence="4" type="ORF">BDV40DRAFT_306354</name>
</gene>
<keyword evidence="1" id="KW-0677">Repeat</keyword>
<evidence type="ECO:0000259" key="3">
    <source>
        <dbReference type="Pfam" id="PF24883"/>
    </source>
</evidence>
<dbReference type="InterPro" id="IPR056884">
    <property type="entry name" value="NPHP3-like_N"/>
</dbReference>
<dbReference type="SUPFAM" id="SSF52540">
    <property type="entry name" value="P-loop containing nucleoside triphosphate hydrolases"/>
    <property type="match status" value="1"/>
</dbReference>
<protein>
    <recommendedName>
        <fullName evidence="3">Nephrocystin 3-like N-terminal domain-containing protein</fullName>
    </recommendedName>
</protein>
<reference evidence="4 5" key="1">
    <citation type="submission" date="2019-04" db="EMBL/GenBank/DDBJ databases">
        <title>Friends and foes A comparative genomics study of 23 Aspergillus species from section Flavi.</title>
        <authorList>
            <consortium name="DOE Joint Genome Institute"/>
            <person name="Kjaerbolling I."/>
            <person name="Vesth T."/>
            <person name="Frisvad J.C."/>
            <person name="Nybo J.L."/>
            <person name="Theobald S."/>
            <person name="Kildgaard S."/>
            <person name="Isbrandt T."/>
            <person name="Kuo A."/>
            <person name="Sato A."/>
            <person name="Lyhne E.K."/>
            <person name="Kogle M.E."/>
            <person name="Wiebenga A."/>
            <person name="Kun R.S."/>
            <person name="Lubbers R.J."/>
            <person name="Makela M.R."/>
            <person name="Barry K."/>
            <person name="Chovatia M."/>
            <person name="Clum A."/>
            <person name="Daum C."/>
            <person name="Haridas S."/>
            <person name="He G."/>
            <person name="LaButti K."/>
            <person name="Lipzen A."/>
            <person name="Mondo S."/>
            <person name="Riley R."/>
            <person name="Salamov A."/>
            <person name="Simmons B.A."/>
            <person name="Magnuson J.K."/>
            <person name="Henrissat B."/>
            <person name="Mortensen U.H."/>
            <person name="Larsen T.O."/>
            <person name="Devries R.P."/>
            <person name="Grigoriev I.V."/>
            <person name="Machida M."/>
            <person name="Baker S.E."/>
            <person name="Andersen M.R."/>
        </authorList>
    </citation>
    <scope>NUCLEOTIDE SEQUENCE [LARGE SCALE GENOMIC DNA]</scope>
    <source>
        <strain evidence="4 5">CBS 117626</strain>
    </source>
</reference>
<evidence type="ECO:0000313" key="4">
    <source>
        <dbReference type="EMBL" id="KAE8156149.1"/>
    </source>
</evidence>
<feature type="compositionally biased region" description="Basic and acidic residues" evidence="2">
    <location>
        <begin position="54"/>
        <end position="69"/>
    </location>
</feature>
<feature type="region of interest" description="Disordered" evidence="2">
    <location>
        <begin position="15"/>
        <end position="76"/>
    </location>
</feature>
<name>A0A5N6UC47_ASPTM</name>